<dbReference type="InterPro" id="IPR011989">
    <property type="entry name" value="ARM-like"/>
</dbReference>
<reference evidence="2 3" key="1">
    <citation type="submission" date="2022-06" db="EMBL/GenBank/DDBJ databases">
        <title>New Species of the Genus Actinoplanes, ActinopZanes ferrugineus.</title>
        <authorList>
            <person name="Ding P."/>
        </authorList>
    </citation>
    <scope>NUCLEOTIDE SEQUENCE [LARGE SCALE GENOMIC DNA]</scope>
    <source>
        <strain evidence="2 3">TRM88003</strain>
    </source>
</reference>
<dbReference type="InterPro" id="IPR016024">
    <property type="entry name" value="ARM-type_fold"/>
</dbReference>
<accession>A0ABT1DWG9</accession>
<proteinExistence type="predicted"/>
<keyword evidence="3" id="KW-1185">Reference proteome</keyword>
<organism evidence="2 3">
    <name type="scientific">Paractinoplanes aksuensis</name>
    <dbReference type="NCBI Taxonomy" id="2939490"/>
    <lineage>
        <taxon>Bacteria</taxon>
        <taxon>Bacillati</taxon>
        <taxon>Actinomycetota</taxon>
        <taxon>Actinomycetes</taxon>
        <taxon>Micromonosporales</taxon>
        <taxon>Micromonosporaceae</taxon>
        <taxon>Paractinoplanes</taxon>
    </lineage>
</organism>
<name>A0ABT1DWG9_9ACTN</name>
<evidence type="ECO:0000313" key="2">
    <source>
        <dbReference type="EMBL" id="MCO8275210.1"/>
    </source>
</evidence>
<sequence>MPLLDGLPVDDLRAAVRRSLDLLGPRALPLARRWSATAAHPVRWSACTLLAEHGDEADAPALITAWDWLDSRPDDLCGYDDLAAGLARIGGEAARTAVPRLHRLWHSPHSYERAAYLRALFILDPDHVHPRLAEALWDCEPAVREFGAEHAPLTPEVNERLDFLTTDPMETDEVRTAATTRRSGSTPHPHEG</sequence>
<dbReference type="Gene3D" id="1.25.10.10">
    <property type="entry name" value="Leucine-rich Repeat Variant"/>
    <property type="match status" value="1"/>
</dbReference>
<comment type="caution">
    <text evidence="2">The sequence shown here is derived from an EMBL/GenBank/DDBJ whole genome shotgun (WGS) entry which is preliminary data.</text>
</comment>
<gene>
    <name evidence="2" type="ORF">M1L60_31975</name>
</gene>
<evidence type="ECO:0008006" key="4">
    <source>
        <dbReference type="Google" id="ProtNLM"/>
    </source>
</evidence>
<protein>
    <recommendedName>
        <fullName evidence="4">HEAT repeat domain-containing protein</fullName>
    </recommendedName>
</protein>
<evidence type="ECO:0000256" key="1">
    <source>
        <dbReference type="SAM" id="MobiDB-lite"/>
    </source>
</evidence>
<dbReference type="RefSeq" id="WP_253241275.1">
    <property type="nucleotide sequence ID" value="NZ_JAMYJR010000035.1"/>
</dbReference>
<evidence type="ECO:0000313" key="3">
    <source>
        <dbReference type="Proteomes" id="UP001523369"/>
    </source>
</evidence>
<dbReference type="Proteomes" id="UP001523369">
    <property type="component" value="Unassembled WGS sequence"/>
</dbReference>
<dbReference type="EMBL" id="JAMYJR010000035">
    <property type="protein sequence ID" value="MCO8275210.1"/>
    <property type="molecule type" value="Genomic_DNA"/>
</dbReference>
<feature type="region of interest" description="Disordered" evidence="1">
    <location>
        <begin position="165"/>
        <end position="192"/>
    </location>
</feature>
<dbReference type="SUPFAM" id="SSF48371">
    <property type="entry name" value="ARM repeat"/>
    <property type="match status" value="1"/>
</dbReference>